<evidence type="ECO:0000313" key="2">
    <source>
        <dbReference type="Proteomes" id="UP001376459"/>
    </source>
</evidence>
<keyword evidence="2" id="KW-1185">Reference proteome</keyword>
<organism evidence="1 2">
    <name type="scientific">Streptomyces machairae</name>
    <dbReference type="NCBI Taxonomy" id="3134109"/>
    <lineage>
        <taxon>Bacteria</taxon>
        <taxon>Bacillati</taxon>
        <taxon>Actinomycetota</taxon>
        <taxon>Actinomycetes</taxon>
        <taxon>Kitasatosporales</taxon>
        <taxon>Streptomycetaceae</taxon>
        <taxon>Streptomyces</taxon>
    </lineage>
</organism>
<gene>
    <name evidence="1" type="ORF">WKI71_36690</name>
</gene>
<reference evidence="1 2" key="1">
    <citation type="submission" date="2024-03" db="EMBL/GenBank/DDBJ databases">
        <title>Novel Streptomyces species of biotechnological and ecological value are a feature of Machair soil.</title>
        <authorList>
            <person name="Prole J.R."/>
            <person name="Goodfellow M."/>
            <person name="Allenby N."/>
            <person name="Ward A.C."/>
        </authorList>
    </citation>
    <scope>NUCLEOTIDE SEQUENCE [LARGE SCALE GENOMIC DNA]</scope>
    <source>
        <strain evidence="1 2">MS1.AVA.1</strain>
    </source>
</reference>
<evidence type="ECO:0000313" key="1">
    <source>
        <dbReference type="EMBL" id="MEJ8671896.1"/>
    </source>
</evidence>
<sequence>MSSEWMTPEQLRLRRAAEVMEGPLGQAVHDVIFWTRKHWPPMRSDDELWLNPNDHGASVLIGGKVLGYQVCASEQVPQGAALIYCKSFGVYVGEGQKPDARFAVVRLPIPM</sequence>
<dbReference type="Proteomes" id="UP001376459">
    <property type="component" value="Unassembled WGS sequence"/>
</dbReference>
<proteinExistence type="predicted"/>
<accession>A0ABU8USM6</accession>
<name>A0ABU8USM6_9ACTN</name>
<comment type="caution">
    <text evidence="1">The sequence shown here is derived from an EMBL/GenBank/DDBJ whole genome shotgun (WGS) entry which is preliminary data.</text>
</comment>
<protein>
    <submittedName>
        <fullName evidence="1">Uncharacterized protein</fullName>
    </submittedName>
</protein>
<dbReference type="EMBL" id="JBBKAK010000001">
    <property type="protein sequence ID" value="MEJ8671896.1"/>
    <property type="molecule type" value="Genomic_DNA"/>
</dbReference>